<feature type="signal peptide" evidence="2">
    <location>
        <begin position="1"/>
        <end position="21"/>
    </location>
</feature>
<dbReference type="RefSeq" id="WP_184831582.1">
    <property type="nucleotide sequence ID" value="NZ_JACHMN010000001.1"/>
</dbReference>
<evidence type="ECO:0000256" key="1">
    <source>
        <dbReference type="SAM" id="MobiDB-lite"/>
    </source>
</evidence>
<reference evidence="3 4" key="1">
    <citation type="submission" date="2020-08" db="EMBL/GenBank/DDBJ databases">
        <title>Sequencing the genomes of 1000 actinobacteria strains.</title>
        <authorList>
            <person name="Klenk H.-P."/>
        </authorList>
    </citation>
    <scope>NUCLEOTIDE SEQUENCE [LARGE SCALE GENOMIC DNA]</scope>
    <source>
        <strain evidence="3 4">DSM 45362</strain>
    </source>
</reference>
<keyword evidence="4" id="KW-1185">Reference proteome</keyword>
<sequence length="205" mass="20981">MSRTAKMIAAGAAVAALAACADGQGTPAAPSTPSAVPSPTASPTPTPPPSPVPSPTVVSDVSKLVRAGVDLRVGVLIDVADDGVDRFLEVGTGGVVDFTGTSRTDSTMMSLHAAPVAGQNLVVIKPPFWNEEVGPGYCVADTTGAALRLDPCRPGDREQTWRVVLAGDSGQFELEGAHGIIHVENGLITTADRGRTGLQTIRYAQ</sequence>
<dbReference type="Proteomes" id="UP000587527">
    <property type="component" value="Unassembled WGS sequence"/>
</dbReference>
<dbReference type="PROSITE" id="PS51257">
    <property type="entry name" value="PROKAR_LIPOPROTEIN"/>
    <property type="match status" value="1"/>
</dbReference>
<feature type="chain" id="PRO_5038438923" description="Ricin B lectin domain-containing protein" evidence="2">
    <location>
        <begin position="22"/>
        <end position="205"/>
    </location>
</feature>
<feature type="region of interest" description="Disordered" evidence="1">
    <location>
        <begin position="23"/>
        <end position="55"/>
    </location>
</feature>
<keyword evidence="2" id="KW-0732">Signal</keyword>
<evidence type="ECO:0008006" key="5">
    <source>
        <dbReference type="Google" id="ProtNLM"/>
    </source>
</evidence>
<evidence type="ECO:0000256" key="2">
    <source>
        <dbReference type="SAM" id="SignalP"/>
    </source>
</evidence>
<gene>
    <name evidence="3" type="ORF">F4553_000547</name>
</gene>
<organism evidence="3 4">
    <name type="scientific">Allocatelliglobosispora scoriae</name>
    <dbReference type="NCBI Taxonomy" id="643052"/>
    <lineage>
        <taxon>Bacteria</taxon>
        <taxon>Bacillati</taxon>
        <taxon>Actinomycetota</taxon>
        <taxon>Actinomycetes</taxon>
        <taxon>Micromonosporales</taxon>
        <taxon>Micromonosporaceae</taxon>
        <taxon>Allocatelliglobosispora</taxon>
    </lineage>
</organism>
<feature type="compositionally biased region" description="Pro residues" evidence="1">
    <location>
        <begin position="40"/>
        <end position="54"/>
    </location>
</feature>
<comment type="caution">
    <text evidence="3">The sequence shown here is derived from an EMBL/GenBank/DDBJ whole genome shotgun (WGS) entry which is preliminary data.</text>
</comment>
<evidence type="ECO:0000313" key="3">
    <source>
        <dbReference type="EMBL" id="MBB5867168.1"/>
    </source>
</evidence>
<name>A0A841BIL7_9ACTN</name>
<evidence type="ECO:0000313" key="4">
    <source>
        <dbReference type="Proteomes" id="UP000587527"/>
    </source>
</evidence>
<accession>A0A841BIL7</accession>
<protein>
    <recommendedName>
        <fullName evidence="5">Ricin B lectin domain-containing protein</fullName>
    </recommendedName>
</protein>
<feature type="compositionally biased region" description="Low complexity" evidence="1">
    <location>
        <begin position="23"/>
        <end position="39"/>
    </location>
</feature>
<proteinExistence type="predicted"/>
<dbReference type="AlphaFoldDB" id="A0A841BIL7"/>
<dbReference type="EMBL" id="JACHMN010000001">
    <property type="protein sequence ID" value="MBB5867168.1"/>
    <property type="molecule type" value="Genomic_DNA"/>
</dbReference>